<feature type="transmembrane region" description="Helical" evidence="6">
    <location>
        <begin position="20"/>
        <end position="41"/>
    </location>
</feature>
<feature type="transmembrane region" description="Helical" evidence="6">
    <location>
        <begin position="734"/>
        <end position="754"/>
    </location>
</feature>
<comment type="subcellular location">
    <subcellularLocation>
        <location evidence="1">Cell membrane</location>
        <topology evidence="1">Multi-pass membrane protein</topology>
    </subcellularLocation>
</comment>
<feature type="domain" description="MacB-like periplasmic core" evidence="8">
    <location>
        <begin position="21"/>
        <end position="247"/>
    </location>
</feature>
<name>A0A385SIF9_9BACT</name>
<evidence type="ECO:0000256" key="6">
    <source>
        <dbReference type="SAM" id="Phobius"/>
    </source>
</evidence>
<sequence length="802" mass="89484">MLHHYLLLSFRNFRRFKSSFLINLTGLSSGMVCALLIYLWVSDELAIDRIFNNDDRLYQVIKTYPNADGTVSTGEETPSPLAAALLDDMPEVEHSVATIARDPGILSVGEKRMKARPQYVDKDFFEVLPYPVLQGDRKAMLKDKYGVVISDKLAFKLFNTTENIVGKTVAWEGENVELNGAYTIAGVFQSPPENATWQFDILFTHAVYYDTFRERFGLAYWGSNSSHTYVVLKPGTDIVQFNEKIKDYSKAQYKARHGSEGLEWEGRIFLQSYSSKYLHNAYDNGVPSGGRIEYVKLFSIIAVFILAIACINFMNLSTAQAARRMKEIGIKKAIGVARQTLLYQYLCESICMALLSLVLAVGLVLLLLPVFNDITGKGLALHFTAGLVWTMVAVTLLTGVFAGSYPAFYLSGFRPATVLKGKLDASTGESWVRKGLVVFQFGIALLLIVSVLVVYKQMEFIQKKNLGYNKDNIIVFTNEGKLRAHMDAFITEVKRIPGVVNASSMGGNFLGNNGGGGGIDWEGKQPGQGIEFDAVYADYGLIELMDLKMKEGRAFSRQSGSDKDNVIFNETAIAAMNLKDPVGKTVVMWGKKKQIIGIVKDFHYESLYEKVKPFFFRMAEEEGDNQEVLVKIKAGTEPVTLEKIRQYYQSFNEGLPFTYRFMDDDYQKLYASEERVARLSRYFAGIAMLISCLGLFGLAAYTAERRMKEIGIRKVLGSSVAGIVYLLSGEFAKIVAAAILIALPLSYVLASQWLSSFAFRIALEPWYFLTAALLTLLVAWFTVGALAIKAAKLNPATILRME</sequence>
<organism evidence="9 10">
    <name type="scientific">Chryseolinea soli</name>
    <dbReference type="NCBI Taxonomy" id="2321403"/>
    <lineage>
        <taxon>Bacteria</taxon>
        <taxon>Pseudomonadati</taxon>
        <taxon>Bacteroidota</taxon>
        <taxon>Cytophagia</taxon>
        <taxon>Cytophagales</taxon>
        <taxon>Fulvivirgaceae</taxon>
        <taxon>Chryseolinea</taxon>
    </lineage>
</organism>
<accession>A0A385SIF9</accession>
<feature type="transmembrane region" description="Helical" evidence="6">
    <location>
        <begin position="682"/>
        <end position="703"/>
    </location>
</feature>
<dbReference type="PANTHER" id="PTHR30572">
    <property type="entry name" value="MEMBRANE COMPONENT OF TRANSPORTER-RELATED"/>
    <property type="match status" value="1"/>
</dbReference>
<feature type="transmembrane region" description="Helical" evidence="6">
    <location>
        <begin position="766"/>
        <end position="788"/>
    </location>
</feature>
<evidence type="ECO:0000313" key="9">
    <source>
        <dbReference type="EMBL" id="AYB29705.1"/>
    </source>
</evidence>
<dbReference type="InterPro" id="IPR050250">
    <property type="entry name" value="Macrolide_Exporter_MacB"/>
</dbReference>
<keyword evidence="2" id="KW-1003">Cell membrane</keyword>
<dbReference type="InterPro" id="IPR025857">
    <property type="entry name" value="MacB_PCD"/>
</dbReference>
<dbReference type="RefSeq" id="WP_119753019.1">
    <property type="nucleotide sequence ID" value="NZ_CP032382.1"/>
</dbReference>
<evidence type="ECO:0000256" key="4">
    <source>
        <dbReference type="ARBA" id="ARBA00022989"/>
    </source>
</evidence>
<dbReference type="KEGG" id="chk:D4L85_03515"/>
<keyword evidence="5 6" id="KW-0472">Membrane</keyword>
<feature type="transmembrane region" description="Helical" evidence="6">
    <location>
        <begin position="710"/>
        <end position="728"/>
    </location>
</feature>
<gene>
    <name evidence="9" type="ORF">D4L85_03515</name>
</gene>
<dbReference type="Proteomes" id="UP000266183">
    <property type="component" value="Chromosome"/>
</dbReference>
<reference evidence="10" key="1">
    <citation type="submission" date="2018-09" db="EMBL/GenBank/DDBJ databases">
        <title>Chryseolinea sp. KIS68-18 isolated from soil.</title>
        <authorList>
            <person name="Weon H.-Y."/>
            <person name="Kwon S.-W."/>
            <person name="Lee S.A."/>
        </authorList>
    </citation>
    <scope>NUCLEOTIDE SEQUENCE [LARGE SCALE GENOMIC DNA]</scope>
    <source>
        <strain evidence="10">KIS68-18</strain>
    </source>
</reference>
<feature type="domain" description="ABC3 transporter permease C-terminal" evidence="7">
    <location>
        <begin position="300"/>
        <end position="411"/>
    </location>
</feature>
<keyword evidence="4 6" id="KW-1133">Transmembrane helix</keyword>
<feature type="transmembrane region" description="Helical" evidence="6">
    <location>
        <begin position="431"/>
        <end position="455"/>
    </location>
</feature>
<feature type="transmembrane region" description="Helical" evidence="6">
    <location>
        <begin position="388"/>
        <end position="410"/>
    </location>
</feature>
<dbReference type="AlphaFoldDB" id="A0A385SIF9"/>
<dbReference type="EMBL" id="CP032382">
    <property type="protein sequence ID" value="AYB29705.1"/>
    <property type="molecule type" value="Genomic_DNA"/>
</dbReference>
<evidence type="ECO:0000256" key="5">
    <source>
        <dbReference type="ARBA" id="ARBA00023136"/>
    </source>
</evidence>
<evidence type="ECO:0000256" key="2">
    <source>
        <dbReference type="ARBA" id="ARBA00022475"/>
    </source>
</evidence>
<evidence type="ECO:0000256" key="3">
    <source>
        <dbReference type="ARBA" id="ARBA00022692"/>
    </source>
</evidence>
<dbReference type="GO" id="GO:0005886">
    <property type="term" value="C:plasma membrane"/>
    <property type="evidence" value="ECO:0007669"/>
    <property type="project" value="UniProtKB-SubCell"/>
</dbReference>
<dbReference type="Pfam" id="PF12704">
    <property type="entry name" value="MacB_PCD"/>
    <property type="match status" value="1"/>
</dbReference>
<dbReference type="GO" id="GO:0022857">
    <property type="term" value="F:transmembrane transporter activity"/>
    <property type="evidence" value="ECO:0007669"/>
    <property type="project" value="TreeGrafter"/>
</dbReference>
<evidence type="ECO:0000256" key="1">
    <source>
        <dbReference type="ARBA" id="ARBA00004651"/>
    </source>
</evidence>
<keyword evidence="10" id="KW-1185">Reference proteome</keyword>
<evidence type="ECO:0000313" key="10">
    <source>
        <dbReference type="Proteomes" id="UP000266183"/>
    </source>
</evidence>
<dbReference type="PANTHER" id="PTHR30572:SF18">
    <property type="entry name" value="ABC-TYPE MACROLIDE FAMILY EXPORT SYSTEM PERMEASE COMPONENT 2"/>
    <property type="match status" value="1"/>
</dbReference>
<dbReference type="InterPro" id="IPR003838">
    <property type="entry name" value="ABC3_permease_C"/>
</dbReference>
<evidence type="ECO:0000259" key="7">
    <source>
        <dbReference type="Pfam" id="PF02687"/>
    </source>
</evidence>
<feature type="transmembrane region" description="Helical" evidence="6">
    <location>
        <begin position="297"/>
        <end position="321"/>
    </location>
</feature>
<keyword evidence="3 6" id="KW-0812">Transmembrane</keyword>
<feature type="domain" description="ABC3 transporter permease C-terminal" evidence="7">
    <location>
        <begin position="683"/>
        <end position="795"/>
    </location>
</feature>
<dbReference type="OrthoDB" id="5933722at2"/>
<dbReference type="Pfam" id="PF02687">
    <property type="entry name" value="FtsX"/>
    <property type="match status" value="2"/>
</dbReference>
<feature type="transmembrane region" description="Helical" evidence="6">
    <location>
        <begin position="342"/>
        <end position="368"/>
    </location>
</feature>
<proteinExistence type="predicted"/>
<evidence type="ECO:0000259" key="8">
    <source>
        <dbReference type="Pfam" id="PF12704"/>
    </source>
</evidence>
<protein>
    <submittedName>
        <fullName evidence="9">FtsX-like permease family protein</fullName>
    </submittedName>
</protein>